<sequence length="135" mass="14405">MSLPLDIGNKPNSSPKNAEDFIWNVRLLKKYLKKKLPDLTFQAPENLAPIDRQGRQGQAGAWLGLPGLGNGQVGQAEAWLGVAGLGIFSLTDGSSLSLSLSMFIGWSSSRSVIEASNSIPLISFSVSILSESFSI</sequence>
<accession>A0AAV0BSI7</accession>
<name>A0AAV0BSI7_PHAPC</name>
<organism evidence="1 2">
    <name type="scientific">Phakopsora pachyrhizi</name>
    <name type="common">Asian soybean rust disease fungus</name>
    <dbReference type="NCBI Taxonomy" id="170000"/>
    <lineage>
        <taxon>Eukaryota</taxon>
        <taxon>Fungi</taxon>
        <taxon>Dikarya</taxon>
        <taxon>Basidiomycota</taxon>
        <taxon>Pucciniomycotina</taxon>
        <taxon>Pucciniomycetes</taxon>
        <taxon>Pucciniales</taxon>
        <taxon>Phakopsoraceae</taxon>
        <taxon>Phakopsora</taxon>
    </lineage>
</organism>
<proteinExistence type="predicted"/>
<gene>
    <name evidence="1" type="ORF">PPACK8108_LOCUS24465</name>
</gene>
<evidence type="ECO:0000313" key="2">
    <source>
        <dbReference type="Proteomes" id="UP001153365"/>
    </source>
</evidence>
<comment type="caution">
    <text evidence="1">The sequence shown here is derived from an EMBL/GenBank/DDBJ whole genome shotgun (WGS) entry which is preliminary data.</text>
</comment>
<reference evidence="1" key="1">
    <citation type="submission" date="2022-06" db="EMBL/GenBank/DDBJ databases">
        <authorList>
            <consortium name="SYNGENTA / RWTH Aachen University"/>
        </authorList>
    </citation>
    <scope>NUCLEOTIDE SEQUENCE</scope>
</reference>
<dbReference type="EMBL" id="CALTRL010006072">
    <property type="protein sequence ID" value="CAH7689392.1"/>
    <property type="molecule type" value="Genomic_DNA"/>
</dbReference>
<keyword evidence="2" id="KW-1185">Reference proteome</keyword>
<dbReference type="Proteomes" id="UP001153365">
    <property type="component" value="Unassembled WGS sequence"/>
</dbReference>
<protein>
    <submittedName>
        <fullName evidence="1">Uncharacterized protein</fullName>
    </submittedName>
</protein>
<dbReference type="AlphaFoldDB" id="A0AAV0BSI7"/>
<evidence type="ECO:0000313" key="1">
    <source>
        <dbReference type="EMBL" id="CAH7689392.1"/>
    </source>
</evidence>